<dbReference type="Proteomes" id="UP000618051">
    <property type="component" value="Unassembled WGS sequence"/>
</dbReference>
<dbReference type="AlphaFoldDB" id="A0A835NKB2"/>
<accession>A0A835NKB2</accession>
<sequence>MAASKLQYPWIMTTGELCCICKSLLCIKGTSEQGQKVSCAVGGRGRRAPVDTEELERTLQKFGGTP</sequence>
<reference evidence="2 3" key="2">
    <citation type="journal article" date="2021" name="J. Hered.">
        <title>Feather Gene Expression Elucidates the Developmental Basis of Plumage Iridescence in African Starlings.</title>
        <authorList>
            <person name="Rubenstein D.R."/>
            <person name="Corvelo A."/>
            <person name="MacManes M.D."/>
            <person name="Maia R."/>
            <person name="Narzisi G."/>
            <person name="Rousaki A."/>
            <person name="Vandenabeele P."/>
            <person name="Shawkey M.D."/>
            <person name="Solomon J."/>
        </authorList>
    </citation>
    <scope>NUCLEOTIDE SEQUENCE [LARGE SCALE GENOMIC DNA]</scope>
    <source>
        <strain evidence="2">SS15</strain>
    </source>
</reference>
<dbReference type="EMBL" id="JADDUC010000163">
    <property type="protein sequence ID" value="KAG0116724.1"/>
    <property type="molecule type" value="Genomic_DNA"/>
</dbReference>
<evidence type="ECO:0000313" key="3">
    <source>
        <dbReference type="Proteomes" id="UP000618051"/>
    </source>
</evidence>
<dbReference type="EMBL" id="JADDUC020000004">
    <property type="protein sequence ID" value="KAI1240218.1"/>
    <property type="molecule type" value="Genomic_DNA"/>
</dbReference>
<evidence type="ECO:0000313" key="1">
    <source>
        <dbReference type="EMBL" id="KAG0116724.1"/>
    </source>
</evidence>
<comment type="caution">
    <text evidence="1">The sequence shown here is derived from an EMBL/GenBank/DDBJ whole genome shotgun (WGS) entry which is preliminary data.</text>
</comment>
<protein>
    <submittedName>
        <fullName evidence="1">Uncharacterized protein</fullName>
    </submittedName>
</protein>
<proteinExistence type="predicted"/>
<evidence type="ECO:0000313" key="2">
    <source>
        <dbReference type="EMBL" id="KAI1240218.1"/>
    </source>
</evidence>
<keyword evidence="3" id="KW-1185">Reference proteome</keyword>
<organism evidence="1">
    <name type="scientific">Lamprotornis superbus</name>
    <dbReference type="NCBI Taxonomy" id="245042"/>
    <lineage>
        <taxon>Eukaryota</taxon>
        <taxon>Metazoa</taxon>
        <taxon>Chordata</taxon>
        <taxon>Craniata</taxon>
        <taxon>Vertebrata</taxon>
        <taxon>Euteleostomi</taxon>
        <taxon>Archelosauria</taxon>
        <taxon>Archosauria</taxon>
        <taxon>Dinosauria</taxon>
        <taxon>Saurischia</taxon>
        <taxon>Theropoda</taxon>
        <taxon>Coelurosauria</taxon>
        <taxon>Aves</taxon>
        <taxon>Neognathae</taxon>
        <taxon>Neoaves</taxon>
        <taxon>Telluraves</taxon>
        <taxon>Australaves</taxon>
        <taxon>Passeriformes</taxon>
        <taxon>Sturnidae</taxon>
        <taxon>Lamprotornis</taxon>
    </lineage>
</organism>
<gene>
    <name evidence="2" type="ORF">IHE44_0011675</name>
    <name evidence="1" type="ORF">IHE44_003697</name>
</gene>
<reference evidence="2" key="3">
    <citation type="submission" date="2022-01" db="EMBL/GenBank/DDBJ databases">
        <authorList>
            <person name="Rubenstein D.R."/>
        </authorList>
    </citation>
    <scope>NUCLEOTIDE SEQUENCE</scope>
    <source>
        <strain evidence="2">SS15</strain>
        <tissue evidence="2">Liver</tissue>
    </source>
</reference>
<reference evidence="1" key="1">
    <citation type="submission" date="2020-10" db="EMBL/GenBank/DDBJ databases">
        <title>Feather gene expression reveals the developmental basis of iridescence in African starlings.</title>
        <authorList>
            <person name="Rubenstein D.R."/>
        </authorList>
    </citation>
    <scope>NUCLEOTIDE SEQUENCE</scope>
    <source>
        <strain evidence="1">SS15</strain>
        <tissue evidence="1">Liver</tissue>
    </source>
</reference>
<name>A0A835NKB2_9PASS</name>